<name>A0A804PQG7_MAIZE</name>
<feature type="region of interest" description="Disordered" evidence="1">
    <location>
        <begin position="107"/>
        <end position="126"/>
    </location>
</feature>
<feature type="compositionally biased region" description="Basic and acidic residues" evidence="1">
    <location>
        <begin position="22"/>
        <end position="40"/>
    </location>
</feature>
<dbReference type="FunCoup" id="A0A804PQG7">
    <property type="interactions" value="473"/>
</dbReference>
<feature type="region of interest" description="Disordered" evidence="1">
    <location>
        <begin position="1"/>
        <end position="90"/>
    </location>
</feature>
<dbReference type="Proteomes" id="UP000007305">
    <property type="component" value="Chromosome 6"/>
</dbReference>
<dbReference type="InParanoid" id="A0A804PQG7"/>
<evidence type="ECO:0000256" key="1">
    <source>
        <dbReference type="SAM" id="MobiDB-lite"/>
    </source>
</evidence>
<dbReference type="Gramene" id="Zm00001eb262770_T001">
    <property type="protein sequence ID" value="Zm00001eb262770_P001"/>
    <property type="gene ID" value="Zm00001eb262770"/>
</dbReference>
<dbReference type="EnsemblPlants" id="Zm00001eb262770_T001">
    <property type="protein sequence ID" value="Zm00001eb262770_P001"/>
    <property type="gene ID" value="Zm00001eb262770"/>
</dbReference>
<feature type="compositionally biased region" description="Basic residues" evidence="1">
    <location>
        <begin position="9"/>
        <end position="21"/>
    </location>
</feature>
<reference evidence="2" key="3">
    <citation type="submission" date="2021-05" db="UniProtKB">
        <authorList>
            <consortium name="EnsemblPlants"/>
        </authorList>
    </citation>
    <scope>IDENTIFICATION</scope>
    <source>
        <strain evidence="2">cv. B73</strain>
    </source>
</reference>
<proteinExistence type="predicted"/>
<sequence>MPRQWLIPRAKHRSTRRAHSRERRERKATLRPWRRGDTARLRSHARSRSSCGMRGEDGRWRAPEKGRQQRVPPAAACVDRDAHARGSDGLARPPMAAAVLLARAVASRTPASGRGGRKGALTLSSRRKDRCWPTGLGGGGDPRVIGVERAAVTGLLG</sequence>
<protein>
    <submittedName>
        <fullName evidence="2">Uncharacterized protein</fullName>
    </submittedName>
</protein>
<organism evidence="2 3">
    <name type="scientific">Zea mays</name>
    <name type="common">Maize</name>
    <dbReference type="NCBI Taxonomy" id="4577"/>
    <lineage>
        <taxon>Eukaryota</taxon>
        <taxon>Viridiplantae</taxon>
        <taxon>Streptophyta</taxon>
        <taxon>Embryophyta</taxon>
        <taxon>Tracheophyta</taxon>
        <taxon>Spermatophyta</taxon>
        <taxon>Magnoliopsida</taxon>
        <taxon>Liliopsida</taxon>
        <taxon>Poales</taxon>
        <taxon>Poaceae</taxon>
        <taxon>PACMAD clade</taxon>
        <taxon>Panicoideae</taxon>
        <taxon>Andropogonodae</taxon>
        <taxon>Andropogoneae</taxon>
        <taxon>Tripsacinae</taxon>
        <taxon>Zea</taxon>
    </lineage>
</organism>
<accession>A0A804PQG7</accession>
<reference evidence="3" key="1">
    <citation type="journal article" date="2009" name="Science">
        <title>The B73 maize genome: complexity, diversity, and dynamics.</title>
        <authorList>
            <person name="Schnable P.S."/>
            <person name="Ware D."/>
            <person name="Fulton R.S."/>
            <person name="Stein J.C."/>
            <person name="Wei F."/>
            <person name="Pasternak S."/>
            <person name="Liang C."/>
            <person name="Zhang J."/>
            <person name="Fulton L."/>
            <person name="Graves T.A."/>
            <person name="Minx P."/>
            <person name="Reily A.D."/>
            <person name="Courtney L."/>
            <person name="Kruchowski S.S."/>
            <person name="Tomlinson C."/>
            <person name="Strong C."/>
            <person name="Delehaunty K."/>
            <person name="Fronick C."/>
            <person name="Courtney B."/>
            <person name="Rock S.M."/>
            <person name="Belter E."/>
            <person name="Du F."/>
            <person name="Kim K."/>
            <person name="Abbott R.M."/>
            <person name="Cotton M."/>
            <person name="Levy A."/>
            <person name="Marchetto P."/>
            <person name="Ochoa K."/>
            <person name="Jackson S.M."/>
            <person name="Gillam B."/>
            <person name="Chen W."/>
            <person name="Yan L."/>
            <person name="Higginbotham J."/>
            <person name="Cardenas M."/>
            <person name="Waligorski J."/>
            <person name="Applebaum E."/>
            <person name="Phelps L."/>
            <person name="Falcone J."/>
            <person name="Kanchi K."/>
            <person name="Thane T."/>
            <person name="Scimone A."/>
            <person name="Thane N."/>
            <person name="Henke J."/>
            <person name="Wang T."/>
            <person name="Ruppert J."/>
            <person name="Shah N."/>
            <person name="Rotter K."/>
            <person name="Hodges J."/>
            <person name="Ingenthron E."/>
            <person name="Cordes M."/>
            <person name="Kohlberg S."/>
            <person name="Sgro J."/>
            <person name="Delgado B."/>
            <person name="Mead K."/>
            <person name="Chinwalla A."/>
            <person name="Leonard S."/>
            <person name="Crouse K."/>
            <person name="Collura K."/>
            <person name="Kudrna D."/>
            <person name="Currie J."/>
            <person name="He R."/>
            <person name="Angelova A."/>
            <person name="Rajasekar S."/>
            <person name="Mueller T."/>
            <person name="Lomeli R."/>
            <person name="Scara G."/>
            <person name="Ko A."/>
            <person name="Delaney K."/>
            <person name="Wissotski M."/>
            <person name="Lopez G."/>
            <person name="Campos D."/>
            <person name="Braidotti M."/>
            <person name="Ashley E."/>
            <person name="Golser W."/>
            <person name="Kim H."/>
            <person name="Lee S."/>
            <person name="Lin J."/>
            <person name="Dujmic Z."/>
            <person name="Kim W."/>
            <person name="Talag J."/>
            <person name="Zuccolo A."/>
            <person name="Fan C."/>
            <person name="Sebastian A."/>
            <person name="Kramer M."/>
            <person name="Spiegel L."/>
            <person name="Nascimento L."/>
            <person name="Zutavern T."/>
            <person name="Miller B."/>
            <person name="Ambroise C."/>
            <person name="Muller S."/>
            <person name="Spooner W."/>
            <person name="Narechania A."/>
            <person name="Ren L."/>
            <person name="Wei S."/>
            <person name="Kumari S."/>
            <person name="Faga B."/>
            <person name="Levy M.J."/>
            <person name="McMahan L."/>
            <person name="Van Buren P."/>
            <person name="Vaughn M.W."/>
            <person name="Ying K."/>
            <person name="Yeh C.-T."/>
            <person name="Emrich S.J."/>
            <person name="Jia Y."/>
            <person name="Kalyanaraman A."/>
            <person name="Hsia A.-P."/>
            <person name="Barbazuk W.B."/>
            <person name="Baucom R.S."/>
            <person name="Brutnell T.P."/>
            <person name="Carpita N.C."/>
            <person name="Chaparro C."/>
            <person name="Chia J.-M."/>
            <person name="Deragon J.-M."/>
            <person name="Estill J.C."/>
            <person name="Fu Y."/>
            <person name="Jeddeloh J.A."/>
            <person name="Han Y."/>
            <person name="Lee H."/>
            <person name="Li P."/>
            <person name="Lisch D.R."/>
            <person name="Liu S."/>
            <person name="Liu Z."/>
            <person name="Nagel D.H."/>
            <person name="McCann M.C."/>
            <person name="SanMiguel P."/>
            <person name="Myers A.M."/>
            <person name="Nettleton D."/>
            <person name="Nguyen J."/>
            <person name="Penning B.W."/>
            <person name="Ponnala L."/>
            <person name="Schneider K.L."/>
            <person name="Schwartz D.C."/>
            <person name="Sharma A."/>
            <person name="Soderlund C."/>
            <person name="Springer N.M."/>
            <person name="Sun Q."/>
            <person name="Wang H."/>
            <person name="Waterman M."/>
            <person name="Westerman R."/>
            <person name="Wolfgruber T.K."/>
            <person name="Yang L."/>
            <person name="Yu Y."/>
            <person name="Zhang L."/>
            <person name="Zhou S."/>
            <person name="Zhu Q."/>
            <person name="Bennetzen J.L."/>
            <person name="Dawe R.K."/>
            <person name="Jiang J."/>
            <person name="Jiang N."/>
            <person name="Presting G.G."/>
            <person name="Wessler S.R."/>
            <person name="Aluru S."/>
            <person name="Martienssen R.A."/>
            <person name="Clifton S.W."/>
            <person name="McCombie W.R."/>
            <person name="Wing R.A."/>
            <person name="Wilson R.K."/>
        </authorList>
    </citation>
    <scope>NUCLEOTIDE SEQUENCE [LARGE SCALE GENOMIC DNA]</scope>
    <source>
        <strain evidence="3">cv. B73</strain>
    </source>
</reference>
<keyword evidence="3" id="KW-1185">Reference proteome</keyword>
<feature type="compositionally biased region" description="Basic and acidic residues" evidence="1">
    <location>
        <begin position="54"/>
        <end position="67"/>
    </location>
</feature>
<dbReference type="AlphaFoldDB" id="A0A804PQG7"/>
<evidence type="ECO:0000313" key="3">
    <source>
        <dbReference type="Proteomes" id="UP000007305"/>
    </source>
</evidence>
<reference evidence="2" key="2">
    <citation type="submission" date="2019-07" db="EMBL/GenBank/DDBJ databases">
        <authorList>
            <person name="Seetharam A."/>
            <person name="Woodhouse M."/>
            <person name="Cannon E."/>
        </authorList>
    </citation>
    <scope>NUCLEOTIDE SEQUENCE [LARGE SCALE GENOMIC DNA]</scope>
    <source>
        <strain evidence="2">cv. B73</strain>
    </source>
</reference>
<evidence type="ECO:0000313" key="2">
    <source>
        <dbReference type="EnsemblPlants" id="Zm00001eb262770_P001"/>
    </source>
</evidence>